<proteinExistence type="predicted"/>
<evidence type="ECO:0000313" key="2">
    <source>
        <dbReference type="EMBL" id="KAF9440166.1"/>
    </source>
</evidence>
<evidence type="ECO:0000313" key="3">
    <source>
        <dbReference type="Proteomes" id="UP000807342"/>
    </source>
</evidence>
<feature type="region of interest" description="Disordered" evidence="1">
    <location>
        <begin position="188"/>
        <end position="235"/>
    </location>
</feature>
<protein>
    <submittedName>
        <fullName evidence="2">Uncharacterized protein</fullName>
    </submittedName>
</protein>
<sequence>MPQPMLQTPPLSEGDVFSTASVAGPPPSFPASSWDMRDQYSPALPCQSRATSLDPAIPRGPSHMGLHHSSHHTSPSPITADTPTPALVEEDMDDNNDTEWAAPLILLETVEGLDRDIAAIAQSLTSMISWVSHMTQLLEATHLAAIQVTKSVSDLVNFLKRNTWDNVPLAPGSPITLQDAIATTFPSAAKTPRAPTPVQSPASSTPPTPIPGPSAKGKGCQNPHPPAPRGGGTSS</sequence>
<reference evidence="2" key="1">
    <citation type="submission" date="2020-11" db="EMBL/GenBank/DDBJ databases">
        <authorList>
            <consortium name="DOE Joint Genome Institute"/>
            <person name="Ahrendt S."/>
            <person name="Riley R."/>
            <person name="Andreopoulos W."/>
            <person name="Labutti K."/>
            <person name="Pangilinan J."/>
            <person name="Ruiz-Duenas F.J."/>
            <person name="Barrasa J.M."/>
            <person name="Sanchez-Garcia M."/>
            <person name="Camarero S."/>
            <person name="Miyauchi S."/>
            <person name="Serrano A."/>
            <person name="Linde D."/>
            <person name="Babiker R."/>
            <person name="Drula E."/>
            <person name="Ayuso-Fernandez I."/>
            <person name="Pacheco R."/>
            <person name="Padilla G."/>
            <person name="Ferreira P."/>
            <person name="Barriuso J."/>
            <person name="Kellner H."/>
            <person name="Castanera R."/>
            <person name="Alfaro M."/>
            <person name="Ramirez L."/>
            <person name="Pisabarro A.G."/>
            <person name="Kuo A."/>
            <person name="Tritt A."/>
            <person name="Lipzen A."/>
            <person name="He G."/>
            <person name="Yan M."/>
            <person name="Ng V."/>
            <person name="Cullen D."/>
            <person name="Martin F."/>
            <person name="Rosso M.-N."/>
            <person name="Henrissat B."/>
            <person name="Hibbett D."/>
            <person name="Martinez A.T."/>
            <person name="Grigoriev I.V."/>
        </authorList>
    </citation>
    <scope>NUCLEOTIDE SEQUENCE</scope>
    <source>
        <strain evidence="2">MF-IS2</strain>
    </source>
</reference>
<evidence type="ECO:0000256" key="1">
    <source>
        <dbReference type="SAM" id="MobiDB-lite"/>
    </source>
</evidence>
<keyword evidence="3" id="KW-1185">Reference proteome</keyword>
<feature type="compositionally biased region" description="Polar residues" evidence="1">
    <location>
        <begin position="1"/>
        <end position="10"/>
    </location>
</feature>
<accession>A0A9P6BUJ8</accession>
<gene>
    <name evidence="2" type="ORF">P691DRAFT_768185</name>
</gene>
<dbReference type="AlphaFoldDB" id="A0A9P6BUJ8"/>
<organism evidence="2 3">
    <name type="scientific">Macrolepiota fuliginosa MF-IS2</name>
    <dbReference type="NCBI Taxonomy" id="1400762"/>
    <lineage>
        <taxon>Eukaryota</taxon>
        <taxon>Fungi</taxon>
        <taxon>Dikarya</taxon>
        <taxon>Basidiomycota</taxon>
        <taxon>Agaricomycotina</taxon>
        <taxon>Agaricomycetes</taxon>
        <taxon>Agaricomycetidae</taxon>
        <taxon>Agaricales</taxon>
        <taxon>Agaricineae</taxon>
        <taxon>Agaricaceae</taxon>
        <taxon>Macrolepiota</taxon>
    </lineage>
</organism>
<feature type="region of interest" description="Disordered" evidence="1">
    <location>
        <begin position="1"/>
        <end position="91"/>
    </location>
</feature>
<dbReference type="Proteomes" id="UP000807342">
    <property type="component" value="Unassembled WGS sequence"/>
</dbReference>
<dbReference type="EMBL" id="MU152798">
    <property type="protein sequence ID" value="KAF9440166.1"/>
    <property type="molecule type" value="Genomic_DNA"/>
</dbReference>
<name>A0A9P6BUJ8_9AGAR</name>
<comment type="caution">
    <text evidence="2">The sequence shown here is derived from an EMBL/GenBank/DDBJ whole genome shotgun (WGS) entry which is preliminary data.</text>
</comment>